<dbReference type="EMBL" id="FZOF01000001">
    <property type="protein sequence ID" value="SNR83190.1"/>
    <property type="molecule type" value="Genomic_DNA"/>
</dbReference>
<reference evidence="5 6" key="1">
    <citation type="submission" date="2017-06" db="EMBL/GenBank/DDBJ databases">
        <authorList>
            <person name="Kim H.J."/>
            <person name="Triplett B.A."/>
        </authorList>
    </citation>
    <scope>NUCLEOTIDE SEQUENCE [LARGE SCALE GENOMIC DNA]</scope>
    <source>
        <strain evidence="5 6">CGMCC 4.1858</strain>
    </source>
</reference>
<dbReference type="PANTHER" id="PTHR43537">
    <property type="entry name" value="TRANSCRIPTIONAL REGULATOR, GNTR FAMILY"/>
    <property type="match status" value="1"/>
</dbReference>
<dbReference type="Pfam" id="PF00392">
    <property type="entry name" value="GntR"/>
    <property type="match status" value="1"/>
</dbReference>
<protein>
    <submittedName>
        <fullName evidence="5">Transcriptional regulator, GntR family</fullName>
    </submittedName>
</protein>
<evidence type="ECO:0000313" key="5">
    <source>
        <dbReference type="EMBL" id="SNR83190.1"/>
    </source>
</evidence>
<dbReference type="GO" id="GO:0003700">
    <property type="term" value="F:DNA-binding transcription factor activity"/>
    <property type="evidence" value="ECO:0007669"/>
    <property type="project" value="InterPro"/>
</dbReference>
<dbReference type="CDD" id="cd07377">
    <property type="entry name" value="WHTH_GntR"/>
    <property type="match status" value="1"/>
</dbReference>
<evidence type="ECO:0000259" key="4">
    <source>
        <dbReference type="PROSITE" id="PS50949"/>
    </source>
</evidence>
<dbReference type="SUPFAM" id="SSF48008">
    <property type="entry name" value="GntR ligand-binding domain-like"/>
    <property type="match status" value="1"/>
</dbReference>
<dbReference type="SMART" id="SM00895">
    <property type="entry name" value="FCD"/>
    <property type="match status" value="1"/>
</dbReference>
<dbReference type="InterPro" id="IPR008920">
    <property type="entry name" value="TF_FadR/GntR_C"/>
</dbReference>
<dbReference type="GO" id="GO:0003677">
    <property type="term" value="F:DNA binding"/>
    <property type="evidence" value="ECO:0007669"/>
    <property type="project" value="UniProtKB-KW"/>
</dbReference>
<dbReference type="Gene3D" id="1.10.10.10">
    <property type="entry name" value="Winged helix-like DNA-binding domain superfamily/Winged helix DNA-binding domain"/>
    <property type="match status" value="1"/>
</dbReference>
<dbReference type="InterPro" id="IPR036390">
    <property type="entry name" value="WH_DNA-bd_sf"/>
</dbReference>
<keyword evidence="3" id="KW-0804">Transcription</keyword>
<dbReference type="Proteomes" id="UP000198280">
    <property type="component" value="Unassembled WGS sequence"/>
</dbReference>
<proteinExistence type="predicted"/>
<dbReference type="InterPro" id="IPR036388">
    <property type="entry name" value="WH-like_DNA-bd_sf"/>
</dbReference>
<evidence type="ECO:0000313" key="6">
    <source>
        <dbReference type="Proteomes" id="UP000198280"/>
    </source>
</evidence>
<dbReference type="SUPFAM" id="SSF46785">
    <property type="entry name" value="Winged helix' DNA-binding domain"/>
    <property type="match status" value="1"/>
</dbReference>
<sequence>MTRTAGSSRGPTLQDRIIELIHEQRLAPGATLPTEPQLMDLLGAGRNSVREAVRALQALGIVEIRHGTGTFVGQAPLRMLMPSLTFHLRSRVRALADLVAVRELLEVGLIGEVAGTLPPQRLDELDELAARMIDDPDADRAFHSLLYSSCGNELVLQLVDLFWAAYHEVGTALAPADGPAERAVANHRAVVGALRTGDAGAARAAMRRHFADVRERVSRALPADGAD</sequence>
<dbReference type="InterPro" id="IPR000524">
    <property type="entry name" value="Tscrpt_reg_HTH_GntR"/>
</dbReference>
<evidence type="ECO:0000256" key="3">
    <source>
        <dbReference type="ARBA" id="ARBA00023163"/>
    </source>
</evidence>
<keyword evidence="2" id="KW-0238">DNA-binding</keyword>
<dbReference type="RefSeq" id="WP_089221751.1">
    <property type="nucleotide sequence ID" value="NZ_FZOF01000001.1"/>
</dbReference>
<dbReference type="PRINTS" id="PR00035">
    <property type="entry name" value="HTHGNTR"/>
</dbReference>
<accession>A0A238ZIW4</accession>
<keyword evidence="6" id="KW-1185">Reference proteome</keyword>
<dbReference type="InterPro" id="IPR011711">
    <property type="entry name" value="GntR_C"/>
</dbReference>
<dbReference type="Gene3D" id="1.20.120.530">
    <property type="entry name" value="GntR ligand-binding domain-like"/>
    <property type="match status" value="1"/>
</dbReference>
<dbReference type="SMART" id="SM00345">
    <property type="entry name" value="HTH_GNTR"/>
    <property type="match status" value="1"/>
</dbReference>
<evidence type="ECO:0000256" key="2">
    <source>
        <dbReference type="ARBA" id="ARBA00023125"/>
    </source>
</evidence>
<dbReference type="OrthoDB" id="7989071at2"/>
<name>A0A238ZIW4_9ACTN</name>
<dbReference type="AlphaFoldDB" id="A0A238ZIW4"/>
<evidence type="ECO:0000256" key="1">
    <source>
        <dbReference type="ARBA" id="ARBA00023015"/>
    </source>
</evidence>
<organism evidence="5 6">
    <name type="scientific">Actinacidiphila glaucinigra</name>
    <dbReference type="NCBI Taxonomy" id="235986"/>
    <lineage>
        <taxon>Bacteria</taxon>
        <taxon>Bacillati</taxon>
        <taxon>Actinomycetota</taxon>
        <taxon>Actinomycetes</taxon>
        <taxon>Kitasatosporales</taxon>
        <taxon>Streptomycetaceae</taxon>
        <taxon>Actinacidiphila</taxon>
    </lineage>
</organism>
<dbReference type="PROSITE" id="PS50949">
    <property type="entry name" value="HTH_GNTR"/>
    <property type="match status" value="1"/>
</dbReference>
<dbReference type="PANTHER" id="PTHR43537:SF5">
    <property type="entry name" value="UXU OPERON TRANSCRIPTIONAL REGULATOR"/>
    <property type="match status" value="1"/>
</dbReference>
<dbReference type="Pfam" id="PF07729">
    <property type="entry name" value="FCD"/>
    <property type="match status" value="1"/>
</dbReference>
<keyword evidence="1" id="KW-0805">Transcription regulation</keyword>
<gene>
    <name evidence="5" type="ORF">SAMN05216252_101316</name>
</gene>
<feature type="domain" description="HTH gntR-type" evidence="4">
    <location>
        <begin position="7"/>
        <end position="75"/>
    </location>
</feature>